<dbReference type="InterPro" id="IPR008173">
    <property type="entry name" value="Adenylyl_cyclase_CyaB"/>
</dbReference>
<dbReference type="InterPro" id="IPR033469">
    <property type="entry name" value="CYTH-like_dom_sf"/>
</dbReference>
<evidence type="ECO:0000313" key="3">
    <source>
        <dbReference type="Proteomes" id="UP000176424"/>
    </source>
</evidence>
<sequence>MEEIEVKFLDIDVAEVQQKLKILGAMKKYDRVFRDRIFDFPGWPLDADSSWLRLRDKGDKITLSFKRRFGISEAGDAGMEETEIVVDDFERTSTLLLKLGMEIKFDEEKRRVHFELEETEVDIDTWPLIPSYLEIEAKNWKQVREMADKLGLVWSERKQCAAMQVFEKYGVREKDYRILAFDKQVKRS</sequence>
<accession>A0A1F4ZXL3</accession>
<proteinExistence type="predicted"/>
<dbReference type="Proteomes" id="UP000176424">
    <property type="component" value="Unassembled WGS sequence"/>
</dbReference>
<dbReference type="STRING" id="1797263.A2397_03275"/>
<dbReference type="Pfam" id="PF01928">
    <property type="entry name" value="CYTH"/>
    <property type="match status" value="1"/>
</dbReference>
<evidence type="ECO:0000313" key="2">
    <source>
        <dbReference type="EMBL" id="OGD10207.1"/>
    </source>
</evidence>
<dbReference type="PANTHER" id="PTHR21028">
    <property type="entry name" value="SI:CH211-156B7.4"/>
    <property type="match status" value="1"/>
</dbReference>
<organism evidence="2 3">
    <name type="scientific">Candidatus Amesbacteria bacterium RIFOXYB1_FULL_44_23</name>
    <dbReference type="NCBI Taxonomy" id="1797263"/>
    <lineage>
        <taxon>Bacteria</taxon>
        <taxon>Candidatus Amesiibacteriota</taxon>
    </lineage>
</organism>
<dbReference type="CDD" id="cd07890">
    <property type="entry name" value="CYTH-like_AC_IV-like"/>
    <property type="match status" value="1"/>
</dbReference>
<evidence type="ECO:0000259" key="1">
    <source>
        <dbReference type="PROSITE" id="PS51707"/>
    </source>
</evidence>
<dbReference type="SUPFAM" id="SSF55154">
    <property type="entry name" value="CYTH-like phosphatases"/>
    <property type="match status" value="1"/>
</dbReference>
<dbReference type="AlphaFoldDB" id="A0A1F4ZXL3"/>
<gene>
    <name evidence="2" type="ORF">A2397_03275</name>
</gene>
<reference evidence="2 3" key="1">
    <citation type="journal article" date="2016" name="Nat. Commun.">
        <title>Thousands of microbial genomes shed light on interconnected biogeochemical processes in an aquifer system.</title>
        <authorList>
            <person name="Anantharaman K."/>
            <person name="Brown C.T."/>
            <person name="Hug L.A."/>
            <person name="Sharon I."/>
            <person name="Castelle C.J."/>
            <person name="Probst A.J."/>
            <person name="Thomas B.C."/>
            <person name="Singh A."/>
            <person name="Wilkins M.J."/>
            <person name="Karaoz U."/>
            <person name="Brodie E.L."/>
            <person name="Williams K.H."/>
            <person name="Hubbard S.S."/>
            <person name="Banfield J.F."/>
        </authorList>
    </citation>
    <scope>NUCLEOTIDE SEQUENCE [LARGE SCALE GENOMIC DNA]</scope>
</reference>
<dbReference type="InterPro" id="IPR023577">
    <property type="entry name" value="CYTH_domain"/>
</dbReference>
<dbReference type="EMBL" id="MEXR01000010">
    <property type="protein sequence ID" value="OGD10207.1"/>
    <property type="molecule type" value="Genomic_DNA"/>
</dbReference>
<feature type="domain" description="CYTH" evidence="1">
    <location>
        <begin position="1"/>
        <end position="168"/>
    </location>
</feature>
<name>A0A1F4ZXL3_9BACT</name>
<dbReference type="Gene3D" id="2.40.320.10">
    <property type="entry name" value="Hypothetical Protein Pfu-838710-001"/>
    <property type="match status" value="1"/>
</dbReference>
<protein>
    <recommendedName>
        <fullName evidence="1">CYTH domain-containing protein</fullName>
    </recommendedName>
</protein>
<comment type="caution">
    <text evidence="2">The sequence shown here is derived from an EMBL/GenBank/DDBJ whole genome shotgun (WGS) entry which is preliminary data.</text>
</comment>
<dbReference type="PROSITE" id="PS51707">
    <property type="entry name" value="CYTH"/>
    <property type="match status" value="1"/>
</dbReference>
<dbReference type="PANTHER" id="PTHR21028:SF2">
    <property type="entry name" value="CYTH DOMAIN-CONTAINING PROTEIN"/>
    <property type="match status" value="1"/>
</dbReference>